<evidence type="ECO:0008006" key="5">
    <source>
        <dbReference type="Google" id="ProtNLM"/>
    </source>
</evidence>
<feature type="transmembrane region" description="Helical" evidence="2">
    <location>
        <begin position="7"/>
        <end position="26"/>
    </location>
</feature>
<dbReference type="InterPro" id="IPR005046">
    <property type="entry name" value="DUF285"/>
</dbReference>
<gene>
    <name evidence="3" type="ORF">XA3_16490</name>
</gene>
<name>A0AAU9DYF0_9LACO</name>
<dbReference type="Proteomes" id="UP001321861">
    <property type="component" value="Chromosome"/>
</dbReference>
<keyword evidence="2" id="KW-0472">Membrane</keyword>
<keyword evidence="2" id="KW-1133">Transmembrane helix</keyword>
<proteinExistence type="predicted"/>
<evidence type="ECO:0000256" key="1">
    <source>
        <dbReference type="SAM" id="MobiDB-lite"/>
    </source>
</evidence>
<dbReference type="AlphaFoldDB" id="A0AAU9DYF0"/>
<organism evidence="3 4">
    <name type="scientific">Xylocopilactobacillus apicola</name>
    <dbReference type="NCBI Taxonomy" id="2932184"/>
    <lineage>
        <taxon>Bacteria</taxon>
        <taxon>Bacillati</taxon>
        <taxon>Bacillota</taxon>
        <taxon>Bacilli</taxon>
        <taxon>Lactobacillales</taxon>
        <taxon>Lactobacillaceae</taxon>
        <taxon>Xylocopilactobacillus</taxon>
    </lineage>
</organism>
<dbReference type="NCBIfam" id="TIGR02167">
    <property type="entry name" value="Liste_lipo_26"/>
    <property type="match status" value="5"/>
</dbReference>
<evidence type="ECO:0000313" key="4">
    <source>
        <dbReference type="Proteomes" id="UP001321861"/>
    </source>
</evidence>
<dbReference type="InterPro" id="IPR032675">
    <property type="entry name" value="LRR_dom_sf"/>
</dbReference>
<dbReference type="SUPFAM" id="SSF52047">
    <property type="entry name" value="RNI-like"/>
    <property type="match status" value="1"/>
</dbReference>
<dbReference type="SUPFAM" id="SSF49899">
    <property type="entry name" value="Concanavalin A-like lectins/glucanases"/>
    <property type="match status" value="1"/>
</dbReference>
<dbReference type="RefSeq" id="WP_317635015.1">
    <property type="nucleotide sequence ID" value="NZ_AP026802.1"/>
</dbReference>
<evidence type="ECO:0000256" key="2">
    <source>
        <dbReference type="SAM" id="Phobius"/>
    </source>
</evidence>
<feature type="compositionally biased region" description="Polar residues" evidence="1">
    <location>
        <begin position="189"/>
        <end position="201"/>
    </location>
</feature>
<accession>A0AAU9DYF0</accession>
<evidence type="ECO:0000313" key="3">
    <source>
        <dbReference type="EMBL" id="BDR59208.1"/>
    </source>
</evidence>
<dbReference type="InterPro" id="IPR013320">
    <property type="entry name" value="ConA-like_dom_sf"/>
</dbReference>
<dbReference type="EMBL" id="AP026802">
    <property type="protein sequence ID" value="BDR59208.1"/>
    <property type="molecule type" value="Genomic_DNA"/>
</dbReference>
<protein>
    <recommendedName>
        <fullName evidence="5">Surface protein</fullName>
    </recommendedName>
</protein>
<reference evidence="3 4" key="1">
    <citation type="journal article" date="2023" name="Microbiol. Spectr.">
        <title>Symbiosis of Carpenter Bees with Uncharacterized Lactic Acid Bacteria Showing NAD Auxotrophy.</title>
        <authorList>
            <person name="Kawasaki S."/>
            <person name="Ozawa K."/>
            <person name="Mori T."/>
            <person name="Yamamoto A."/>
            <person name="Ito M."/>
            <person name="Ohkuma M."/>
            <person name="Sakamoto M."/>
            <person name="Matsutani M."/>
        </authorList>
    </citation>
    <scope>NUCLEOTIDE SEQUENCE [LARGE SCALE GENOMIC DNA]</scope>
    <source>
        <strain evidence="3 4">XA3</strain>
    </source>
</reference>
<keyword evidence="2" id="KW-0812">Transmembrane</keyword>
<dbReference type="Gene3D" id="3.80.10.10">
    <property type="entry name" value="Ribonuclease Inhibitor"/>
    <property type="match status" value="1"/>
</dbReference>
<keyword evidence="4" id="KW-1185">Reference proteome</keyword>
<feature type="region of interest" description="Disordered" evidence="1">
    <location>
        <begin position="182"/>
        <end position="204"/>
    </location>
</feature>
<dbReference type="Pfam" id="PF03382">
    <property type="entry name" value="DUF285"/>
    <property type="match status" value="2"/>
</dbReference>
<sequence>MNLLRKLGYIFVLISGIVVLFFTLNFRQESKAARFPNNTASPIVNRLAYNNQNSTNNFLDSPQNLIRGSSSLTPITIGAGDSQNFFAPVQGAEVTVNENWTWDNILLNKPHTYYVGAVTLNATVDMTKDFNFSWDVKIDPVSTSMMADGIGFVFHPLYKPGEIIVGSQGEAPYRLPAVFGRENGDDPVTSPTSRDNGQTVRSIGRTGGSLGIGDMMNALGFKLDTYYNNYGDPEAPGYAYGDNIHHSQWYHIVDDAYPSPNGVEGQVTSDNSFGSFAITSNNGFIKKTPLSAPLNGSAVIQKTTSEGSVSGSAMKIGDHQWRNMEISYDASTYTMKVTLHDATGSGKVTWIKTLTAGEKGVIQDRNNWGFAILASTGASYEGHSVKNINGTFTPGDPVITTRYIDENGTDLQSPITTTFEDWQKQHPGEANFVDTNTQPTITGKDGNTYVRAQVNGTIFANNTRINKRLGTASSGTTVTASGNNLISTTQFDNVMFLNYVYRRNMPAGSTDIQTDVKFKVNNGPAVTSGNVNNGDRVTFIYNVKNNKVPGIWNNVTAVQHLGGGLFKAPDPLPAGVSVDGGYMYVPLNNGTSNDLIPGATGTNNITLKYMGGENAHITADDAGSIAITTIPETETDPTISKIKMKVSIYDHSNQLIDEAGNSVWGSYFYDARNDESPLASLDPTYKTSNYVPSSDVLNFEGSPWWTYKNGVLTLYPHTLNAYNDAIITPTNIPNFPDVDWPWKQYLADITKVVINPGVTSSGSVSHLFNGLINVTQFVGLNNLDLTNATDLNSLFANCSSIETLDLTSFNTPNVTIMYRLLQKCTNLKSVTFGPNFITRNVDDFSGMFEGDKNLKDLDVSNFDTSKAENTYAMFSMCESLESIDVSRFDMNRVINANWMFLNCLKLKELDTSSFVTNSLTSMQSMFSGCPLITHLDLSGFNVSKVTDMSYLFENSSGLTELDLSGFNIKSTANTKNMFNLAPPTITEPDRTPALWKLTLGNGTRLGSQTKLADPKPGNAINDIYVSSPVYYATNAQWREALTPATVHAPTGAAKKAAQIVSESQTRNDVRTYVWDQVGTQTLEATPGNIDFGTHAGHLRNQEYNSSAQNLKVTDNRNDRNGKQWRIEAAVTKPFKHITDPTKVIGGDPLYYHDTTSSSITHLTSTAKPLYNESGTSDYQDVKSYPWSLSFKSIVSNIPKPGRYSATLTFTLVNSTP</sequence>
<dbReference type="Gene3D" id="2.60.120.200">
    <property type="match status" value="1"/>
</dbReference>
<dbReference type="InterPro" id="IPR011889">
    <property type="entry name" value="Liste_lipo_26"/>
</dbReference>
<dbReference type="KEGG" id="xap:XA3_16490"/>